<feature type="region of interest" description="Disordered" evidence="8">
    <location>
        <begin position="98"/>
        <end position="128"/>
    </location>
</feature>
<dbReference type="InterPro" id="IPR007060">
    <property type="entry name" value="FtsL/DivIC"/>
</dbReference>
<proteinExistence type="inferred from homology"/>
<comment type="caution">
    <text evidence="9">The sequence shown here is derived from an EMBL/GenBank/DDBJ whole genome shotgun (WGS) entry which is preliminary data.</text>
</comment>
<keyword evidence="1 7" id="KW-1003">Cell membrane</keyword>
<keyword evidence="6 7" id="KW-0131">Cell cycle</keyword>
<dbReference type="Pfam" id="PF04977">
    <property type="entry name" value="DivIC"/>
    <property type="match status" value="1"/>
</dbReference>
<evidence type="ECO:0000256" key="5">
    <source>
        <dbReference type="ARBA" id="ARBA00023136"/>
    </source>
</evidence>
<protein>
    <recommendedName>
        <fullName evidence="7">Cell division protein FtsB</fullName>
    </recommendedName>
</protein>
<dbReference type="PANTHER" id="PTHR37485">
    <property type="entry name" value="CELL DIVISION PROTEIN FTSB"/>
    <property type="match status" value="1"/>
</dbReference>
<keyword evidence="10" id="KW-1185">Reference proteome</keyword>
<reference evidence="10" key="1">
    <citation type="journal article" date="2019" name="Int. J. Syst. Evol. Microbiol.">
        <title>The Global Catalogue of Microorganisms (GCM) 10K type strain sequencing project: providing services to taxonomists for standard genome sequencing and annotation.</title>
        <authorList>
            <consortium name="The Broad Institute Genomics Platform"/>
            <consortium name="The Broad Institute Genome Sequencing Center for Infectious Disease"/>
            <person name="Wu L."/>
            <person name="Ma J."/>
        </authorList>
    </citation>
    <scope>NUCLEOTIDE SEQUENCE [LARGE SCALE GENOMIC DNA]</scope>
    <source>
        <strain evidence="10">KCTC 52168</strain>
    </source>
</reference>
<comment type="subcellular location">
    <subcellularLocation>
        <location evidence="7">Cell inner membrane</location>
        <topology evidence="7">Single-pass type II membrane protein</topology>
    </subcellularLocation>
    <text evidence="7">Localizes to the division septum.</text>
</comment>
<evidence type="ECO:0000256" key="7">
    <source>
        <dbReference type="HAMAP-Rule" id="MF_00599"/>
    </source>
</evidence>
<accession>A0ABV7H174</accession>
<evidence type="ECO:0000256" key="1">
    <source>
        <dbReference type="ARBA" id="ARBA00022475"/>
    </source>
</evidence>
<evidence type="ECO:0000313" key="9">
    <source>
        <dbReference type="EMBL" id="MFC3146518.1"/>
    </source>
</evidence>
<feature type="topological domain" description="Periplasmic" evidence="7">
    <location>
        <begin position="25"/>
        <end position="128"/>
    </location>
</feature>
<keyword evidence="5 7" id="KW-0472">Membrane</keyword>
<evidence type="ECO:0000256" key="3">
    <source>
        <dbReference type="ARBA" id="ARBA00022692"/>
    </source>
</evidence>
<organism evidence="9 10">
    <name type="scientific">Piscinibacterium candidicorallinum</name>
    <dbReference type="NCBI Taxonomy" id="1793872"/>
    <lineage>
        <taxon>Bacteria</taxon>
        <taxon>Pseudomonadati</taxon>
        <taxon>Pseudomonadota</taxon>
        <taxon>Betaproteobacteria</taxon>
        <taxon>Burkholderiales</taxon>
        <taxon>Piscinibacterium</taxon>
    </lineage>
</organism>
<keyword evidence="2 7" id="KW-0132">Cell division</keyword>
<evidence type="ECO:0000256" key="2">
    <source>
        <dbReference type="ARBA" id="ARBA00022618"/>
    </source>
</evidence>
<comment type="subunit">
    <text evidence="7">Part of a complex composed of FtsB, FtsL and FtsQ.</text>
</comment>
<gene>
    <name evidence="7 9" type="primary">ftsB</name>
    <name evidence="9" type="ORF">ACFOEN_02550</name>
</gene>
<dbReference type="HAMAP" id="MF_00599">
    <property type="entry name" value="FtsB"/>
    <property type="match status" value="1"/>
</dbReference>
<evidence type="ECO:0000256" key="8">
    <source>
        <dbReference type="SAM" id="MobiDB-lite"/>
    </source>
</evidence>
<dbReference type="NCBIfam" id="NF002058">
    <property type="entry name" value="PRK00888.1"/>
    <property type="match status" value="1"/>
</dbReference>
<keyword evidence="3 7" id="KW-0812">Transmembrane</keyword>
<dbReference type="PANTHER" id="PTHR37485:SF1">
    <property type="entry name" value="CELL DIVISION PROTEIN FTSB"/>
    <property type="match status" value="1"/>
</dbReference>
<evidence type="ECO:0000313" key="10">
    <source>
        <dbReference type="Proteomes" id="UP001595556"/>
    </source>
</evidence>
<dbReference type="GO" id="GO:0051301">
    <property type="term" value="P:cell division"/>
    <property type="evidence" value="ECO:0007669"/>
    <property type="project" value="UniProtKB-KW"/>
</dbReference>
<comment type="similarity">
    <text evidence="7">Belongs to the FtsB family.</text>
</comment>
<dbReference type="Proteomes" id="UP001595556">
    <property type="component" value="Unassembled WGS sequence"/>
</dbReference>
<dbReference type="InterPro" id="IPR023081">
    <property type="entry name" value="Cell_div_FtsB"/>
</dbReference>
<sequence>MNRSRIITLALLMAVVLLQWPVWFGKGGWFKVWEREGELAKREDANAERRLRNAAIEADVRDLQTGTGAIEERARQELGMVRQGEVYVQILEGATPIPAVKPSPAPTDKAPAAPASVSGSPATATPAR</sequence>
<feature type="topological domain" description="Cytoplasmic" evidence="7">
    <location>
        <begin position="1"/>
        <end position="6"/>
    </location>
</feature>
<dbReference type="EMBL" id="JBHRTI010000003">
    <property type="protein sequence ID" value="MFC3146518.1"/>
    <property type="molecule type" value="Genomic_DNA"/>
</dbReference>
<name>A0ABV7H174_9BURK</name>
<evidence type="ECO:0000256" key="6">
    <source>
        <dbReference type="ARBA" id="ARBA00023306"/>
    </source>
</evidence>
<evidence type="ECO:0000256" key="4">
    <source>
        <dbReference type="ARBA" id="ARBA00022989"/>
    </source>
</evidence>
<dbReference type="RefSeq" id="WP_377300792.1">
    <property type="nucleotide sequence ID" value="NZ_CP180191.1"/>
</dbReference>
<keyword evidence="7" id="KW-0997">Cell inner membrane</keyword>
<feature type="compositionally biased region" description="Low complexity" evidence="8">
    <location>
        <begin position="106"/>
        <end position="128"/>
    </location>
</feature>
<keyword evidence="4 7" id="KW-1133">Transmembrane helix</keyword>
<comment type="function">
    <text evidence="7">Essential cell division protein. May link together the upstream cell division proteins, which are predominantly cytoplasmic, with the downstream cell division proteins, which are predominantly periplasmic.</text>
</comment>